<evidence type="ECO:0000313" key="1">
    <source>
        <dbReference type="EMBL" id="MDC0747388.1"/>
    </source>
</evidence>
<reference evidence="1 2" key="1">
    <citation type="submission" date="2022-11" db="EMBL/GenBank/DDBJ databases">
        <title>Minimal conservation of predation-associated metabolite biosynthetic gene clusters underscores biosynthetic potential of Myxococcota including descriptions for ten novel species: Archangium lansinium sp. nov., Myxococcus landrumus sp. nov., Nannocystis bai.</title>
        <authorList>
            <person name="Ahearne A."/>
            <person name="Stevens C."/>
            <person name="Dowd S."/>
        </authorList>
    </citation>
    <scope>NUCLEOTIDE SEQUENCE [LARGE SCALE GENOMIC DNA]</scope>
    <source>
        <strain evidence="1 2">RJM3</strain>
    </source>
</reference>
<protein>
    <submittedName>
        <fullName evidence="1">Cell surface protein</fullName>
    </submittedName>
</protein>
<dbReference type="Proteomes" id="UP001221411">
    <property type="component" value="Unassembled WGS sequence"/>
</dbReference>
<keyword evidence="2" id="KW-1185">Reference proteome</keyword>
<proteinExistence type="predicted"/>
<dbReference type="PROSITE" id="PS51257">
    <property type="entry name" value="PROKAR_LIPOPROTEIN"/>
    <property type="match status" value="1"/>
</dbReference>
<sequence length="228" mass="23024">MHRVMVVFLGALGLAGVGCGDEGPASSTGTPNEPHACSADAAPTRTASCVVAFEPGDDAGFGADRFPEVIYGEPLGNGTTSGGLDVLSLGRGGSIVLGFGGNAIIDGEGPDFVVFENPFLVSDDPNNVYAELAEVSVSADGETWHVFPCAEDTKPPAGCAGYAPVFANGDLGVSSIDPSVSGGDTFDLAELGIEEARFVRVRDLQGIGAAPSAGFDLDAIAIVHPKVP</sequence>
<organism evidence="1 2">
    <name type="scientific">Polyangium mundeleinium</name>
    <dbReference type="NCBI Taxonomy" id="2995306"/>
    <lineage>
        <taxon>Bacteria</taxon>
        <taxon>Pseudomonadati</taxon>
        <taxon>Myxococcota</taxon>
        <taxon>Polyangia</taxon>
        <taxon>Polyangiales</taxon>
        <taxon>Polyangiaceae</taxon>
        <taxon>Polyangium</taxon>
    </lineage>
</organism>
<dbReference type="EMBL" id="JAQNDO010000001">
    <property type="protein sequence ID" value="MDC0747388.1"/>
    <property type="molecule type" value="Genomic_DNA"/>
</dbReference>
<evidence type="ECO:0000313" key="2">
    <source>
        <dbReference type="Proteomes" id="UP001221411"/>
    </source>
</evidence>
<comment type="caution">
    <text evidence="1">The sequence shown here is derived from an EMBL/GenBank/DDBJ whole genome shotgun (WGS) entry which is preliminary data.</text>
</comment>
<name>A0ABT5EZY3_9BACT</name>
<accession>A0ABT5EZY3</accession>
<dbReference type="RefSeq" id="WP_271925828.1">
    <property type="nucleotide sequence ID" value="NZ_JAQNDO010000001.1"/>
</dbReference>
<gene>
    <name evidence="1" type="ORF">POL67_39020</name>
</gene>